<evidence type="ECO:0000313" key="8">
    <source>
        <dbReference type="EMBL" id="SDH35742.1"/>
    </source>
</evidence>
<dbReference type="InterPro" id="IPR015421">
    <property type="entry name" value="PyrdxlP-dep_Trfase_major"/>
</dbReference>
<dbReference type="Gene3D" id="3.40.640.10">
    <property type="entry name" value="Type I PLP-dependent aspartate aminotransferase-like (Major domain)"/>
    <property type="match status" value="1"/>
</dbReference>
<evidence type="ECO:0000256" key="7">
    <source>
        <dbReference type="RuleBase" id="RU000382"/>
    </source>
</evidence>
<keyword evidence="5 7" id="KW-0456">Lyase</keyword>
<dbReference type="InterPro" id="IPR021115">
    <property type="entry name" value="Pyridoxal-P_BS"/>
</dbReference>
<organism evidence="8 9">
    <name type="scientific">Propionivibrio dicarboxylicus</name>
    <dbReference type="NCBI Taxonomy" id="83767"/>
    <lineage>
        <taxon>Bacteria</taxon>
        <taxon>Pseudomonadati</taxon>
        <taxon>Pseudomonadota</taxon>
        <taxon>Betaproteobacteria</taxon>
        <taxon>Rhodocyclales</taxon>
        <taxon>Rhodocyclaceae</taxon>
        <taxon>Propionivibrio</taxon>
    </lineage>
</organism>
<evidence type="ECO:0000256" key="4">
    <source>
        <dbReference type="ARBA" id="ARBA00022898"/>
    </source>
</evidence>
<evidence type="ECO:0000256" key="2">
    <source>
        <dbReference type="ARBA" id="ARBA00009533"/>
    </source>
</evidence>
<evidence type="ECO:0000256" key="5">
    <source>
        <dbReference type="ARBA" id="ARBA00023239"/>
    </source>
</evidence>
<name>A0A1G8BRC2_9RHOO</name>
<comment type="similarity">
    <text evidence="2 7">Belongs to the group II decarboxylase family.</text>
</comment>
<dbReference type="STRING" id="83767.SAMN05660652_01576"/>
<dbReference type="GO" id="GO:0006520">
    <property type="term" value="P:amino acid metabolic process"/>
    <property type="evidence" value="ECO:0007669"/>
    <property type="project" value="InterPro"/>
</dbReference>
<dbReference type="InterPro" id="IPR015424">
    <property type="entry name" value="PyrdxlP-dep_Trfase"/>
</dbReference>
<dbReference type="RefSeq" id="WP_091936287.1">
    <property type="nucleotide sequence ID" value="NZ_FNCY01000005.1"/>
</dbReference>
<dbReference type="InterPro" id="IPR010977">
    <property type="entry name" value="Aromatic_deC"/>
</dbReference>
<dbReference type="SUPFAM" id="SSF53383">
    <property type="entry name" value="PLP-dependent transferases"/>
    <property type="match status" value="1"/>
</dbReference>
<proteinExistence type="inferred from homology"/>
<dbReference type="InterPro" id="IPR015422">
    <property type="entry name" value="PyrdxlP-dep_Trfase_small"/>
</dbReference>
<dbReference type="AlphaFoldDB" id="A0A1G8BRC2"/>
<comment type="cofactor">
    <cofactor evidence="1 6 7">
        <name>pyridoxal 5'-phosphate</name>
        <dbReference type="ChEBI" id="CHEBI:597326"/>
    </cofactor>
</comment>
<dbReference type="Gene3D" id="3.90.1150.10">
    <property type="entry name" value="Aspartate Aminotransferase, domain 1"/>
    <property type="match status" value="1"/>
</dbReference>
<evidence type="ECO:0000313" key="9">
    <source>
        <dbReference type="Proteomes" id="UP000198607"/>
    </source>
</evidence>
<keyword evidence="3" id="KW-0210">Decarboxylase</keyword>
<dbReference type="Pfam" id="PF00282">
    <property type="entry name" value="Pyridoxal_deC"/>
    <property type="match status" value="1"/>
</dbReference>
<accession>A0A1G8BRC2</accession>
<protein>
    <submittedName>
        <fullName evidence="8">Glutamate or tyrosine decarboxylase</fullName>
    </submittedName>
</protein>
<evidence type="ECO:0000256" key="6">
    <source>
        <dbReference type="PIRSR" id="PIRSR602129-50"/>
    </source>
</evidence>
<dbReference type="PROSITE" id="PS00392">
    <property type="entry name" value="DDC_GAD_HDC_YDC"/>
    <property type="match status" value="1"/>
</dbReference>
<evidence type="ECO:0000256" key="1">
    <source>
        <dbReference type="ARBA" id="ARBA00001933"/>
    </source>
</evidence>
<dbReference type="Proteomes" id="UP000198607">
    <property type="component" value="Unassembled WGS sequence"/>
</dbReference>
<dbReference type="Gene3D" id="3.90.1150.170">
    <property type="match status" value="1"/>
</dbReference>
<dbReference type="InterPro" id="IPR002129">
    <property type="entry name" value="PyrdxlP-dep_de-COase"/>
</dbReference>
<dbReference type="PANTHER" id="PTHR11999:SF70">
    <property type="entry name" value="MIP05841P"/>
    <property type="match status" value="1"/>
</dbReference>
<sequence>MQEQGKRSAQFSPSPLDPADWQTFRADAHRLLDACIDQLSSARQHPWQPVGEADKAALALGEALEGEESGALVDELVRKVLPFHTGNTHPRFFGWVHGTGLAAGLLAEMVAATMNSNCGGRDHGAVYVEREVIDWCRRCFGFPESASGVLVGGTSQATVIALAAARTRALGAASRRDGIQGAQRLAAYALQGVHNATVKSLELLGVGAAALRTIPAGVDGGMSLERLAEAVAKDRADGMLPFCIVATAGSVDLGVFDDIDAIADFCAREGIWLHVDGAFGAWSRLADSPWRDLSRGIERADSLAFDFHKWMYVQYDCGVVLIRDEAAHRQAFAARPAYLAKQDQGLGGGEPWYCDYGVDLSRGFRALKVWAALRNYGSKALGASITDNCRLAERMGVLVGATPGLRLAAPVRLNVCCFSAAPSDWEGAAQDRLNERITHVLQLAGDVVFSTTRVEGRTVIRAAITNHRTCAADIDEAISAVMRVRCGEIANAGTQ</sequence>
<keyword evidence="4 6" id="KW-0663">Pyridoxal phosphate</keyword>
<gene>
    <name evidence="8" type="ORF">SAMN05660652_01576</name>
</gene>
<feature type="modified residue" description="N6-(pyridoxal phosphate)lysine" evidence="6">
    <location>
        <position position="309"/>
    </location>
</feature>
<evidence type="ECO:0000256" key="3">
    <source>
        <dbReference type="ARBA" id="ARBA00022793"/>
    </source>
</evidence>
<reference evidence="8 9" key="1">
    <citation type="submission" date="2016-10" db="EMBL/GenBank/DDBJ databases">
        <authorList>
            <person name="de Groot N.N."/>
        </authorList>
    </citation>
    <scope>NUCLEOTIDE SEQUENCE [LARGE SCALE GENOMIC DNA]</scope>
    <source>
        <strain evidence="8 9">DSM 5885</strain>
    </source>
</reference>
<keyword evidence="9" id="KW-1185">Reference proteome</keyword>
<dbReference type="GO" id="GO:0016831">
    <property type="term" value="F:carboxy-lyase activity"/>
    <property type="evidence" value="ECO:0007669"/>
    <property type="project" value="UniProtKB-KW"/>
</dbReference>
<dbReference type="OrthoDB" id="9803665at2"/>
<dbReference type="PRINTS" id="PR00800">
    <property type="entry name" value="YHDCRBOXLASE"/>
</dbReference>
<dbReference type="EMBL" id="FNCY01000005">
    <property type="protein sequence ID" value="SDH35742.1"/>
    <property type="molecule type" value="Genomic_DNA"/>
</dbReference>
<dbReference type="GO" id="GO:0019752">
    <property type="term" value="P:carboxylic acid metabolic process"/>
    <property type="evidence" value="ECO:0007669"/>
    <property type="project" value="InterPro"/>
</dbReference>
<dbReference type="PANTHER" id="PTHR11999">
    <property type="entry name" value="GROUP II PYRIDOXAL-5-PHOSPHATE DECARBOXYLASE"/>
    <property type="match status" value="1"/>
</dbReference>
<dbReference type="GO" id="GO:0030170">
    <property type="term" value="F:pyridoxal phosphate binding"/>
    <property type="evidence" value="ECO:0007669"/>
    <property type="project" value="InterPro"/>
</dbReference>